<dbReference type="InterPro" id="IPR036101">
    <property type="entry name" value="CarD-like/TRCF_RID_sf"/>
</dbReference>
<evidence type="ECO:0000313" key="2">
    <source>
        <dbReference type="EMBL" id="SDC31960.1"/>
    </source>
</evidence>
<keyword evidence="3" id="KW-1185">Reference proteome</keyword>
<protein>
    <submittedName>
        <fullName evidence="2">Transcriptional regulator, CarD family</fullName>
    </submittedName>
</protein>
<dbReference type="SMART" id="SM01058">
    <property type="entry name" value="CarD_TRCF"/>
    <property type="match status" value="1"/>
</dbReference>
<proteinExistence type="predicted"/>
<sequence length="163" mass="18547">MFKVGDKVVYPYHGAGTIQDIEERQILGETHSYFILHFPLVDITLMLPENRIQESSLRRIISSSQIEEVVEALKEGPEKLPSTNQFSRDTENMLKSGNIIDAAHLVSALSKKQSERSNGLHIQDRNYLQKARQLVASEIALVNDYSEEQAYEFIDANVLKQTQ</sequence>
<dbReference type="Pfam" id="PF02559">
    <property type="entry name" value="CarD_TRCF_RID"/>
    <property type="match status" value="1"/>
</dbReference>
<evidence type="ECO:0000259" key="1">
    <source>
        <dbReference type="SMART" id="SM01058"/>
    </source>
</evidence>
<dbReference type="Gene3D" id="1.20.58.1290">
    <property type="entry name" value="CarD-like, C-terminal domain"/>
    <property type="match status" value="1"/>
</dbReference>
<dbReference type="AlphaFoldDB" id="A0A1G6KLP3"/>
<dbReference type="InterPro" id="IPR003711">
    <property type="entry name" value="CarD-like/TRCF_RID"/>
</dbReference>
<dbReference type="InterPro" id="IPR042215">
    <property type="entry name" value="CarD-like_C"/>
</dbReference>
<dbReference type="SUPFAM" id="SSF141259">
    <property type="entry name" value="CarD-like"/>
    <property type="match status" value="1"/>
</dbReference>
<dbReference type="Pfam" id="PF21095">
    <property type="entry name" value="CarD_C"/>
    <property type="match status" value="1"/>
</dbReference>
<evidence type="ECO:0000313" key="3">
    <source>
        <dbReference type="Proteomes" id="UP000242662"/>
    </source>
</evidence>
<dbReference type="RefSeq" id="WP_090775899.1">
    <property type="nucleotide sequence ID" value="NZ_FMYM01000007.1"/>
</dbReference>
<dbReference type="Gene3D" id="2.40.10.170">
    <property type="match status" value="1"/>
</dbReference>
<reference evidence="3" key="1">
    <citation type="submission" date="2016-09" db="EMBL/GenBank/DDBJ databases">
        <authorList>
            <person name="Varghese N."/>
            <person name="Submissions S."/>
        </authorList>
    </citation>
    <scope>NUCLEOTIDE SEQUENCE [LARGE SCALE GENOMIC DNA]</scope>
    <source>
        <strain evidence="3">25nlg</strain>
    </source>
</reference>
<dbReference type="OrthoDB" id="9786074at2"/>
<dbReference type="GO" id="GO:0009303">
    <property type="term" value="P:rRNA transcription"/>
    <property type="evidence" value="ECO:0007669"/>
    <property type="project" value="TreeGrafter"/>
</dbReference>
<dbReference type="Proteomes" id="UP000242662">
    <property type="component" value="Unassembled WGS sequence"/>
</dbReference>
<dbReference type="STRING" id="1464122.SAMN05421737_10775"/>
<feature type="domain" description="CarD-like/TRCF RNAP-interacting" evidence="1">
    <location>
        <begin position="1"/>
        <end position="110"/>
    </location>
</feature>
<dbReference type="EMBL" id="FMYM01000007">
    <property type="protein sequence ID" value="SDC31960.1"/>
    <property type="molecule type" value="Genomic_DNA"/>
</dbReference>
<name>A0A1G6KLP3_9BACI</name>
<organism evidence="2 3">
    <name type="scientific">Shouchella lonarensis</name>
    <dbReference type="NCBI Taxonomy" id="1464122"/>
    <lineage>
        <taxon>Bacteria</taxon>
        <taxon>Bacillati</taxon>
        <taxon>Bacillota</taxon>
        <taxon>Bacilli</taxon>
        <taxon>Bacillales</taxon>
        <taxon>Bacillaceae</taxon>
        <taxon>Shouchella</taxon>
    </lineage>
</organism>
<dbReference type="InterPro" id="IPR048792">
    <property type="entry name" value="CarD_C"/>
</dbReference>
<accession>A0A1G6KLP3</accession>
<dbReference type="PANTHER" id="PTHR38447:SF1">
    <property type="entry name" value="RNA POLYMERASE-BINDING TRANSCRIPTION FACTOR CARD"/>
    <property type="match status" value="1"/>
</dbReference>
<gene>
    <name evidence="2" type="ORF">SAMN05421737_10775</name>
</gene>
<dbReference type="PANTHER" id="PTHR38447">
    <property type="entry name" value="TRANSCRIPTION FACTOR YDEB-RELATED"/>
    <property type="match status" value="1"/>
</dbReference>
<dbReference type="InterPro" id="IPR052531">
    <property type="entry name" value="CarD-like_regulator"/>
</dbReference>